<evidence type="ECO:0000313" key="1">
    <source>
        <dbReference type="EMBL" id="CAE7695394.1"/>
    </source>
</evidence>
<dbReference type="Proteomes" id="UP000601435">
    <property type="component" value="Unassembled WGS sequence"/>
</dbReference>
<keyword evidence="2" id="KW-1185">Reference proteome</keyword>
<comment type="caution">
    <text evidence="1">The sequence shown here is derived from an EMBL/GenBank/DDBJ whole genome shotgun (WGS) entry which is preliminary data.</text>
</comment>
<sequence length="507" mass="57242">AMSIKKAAKIANAFVGDGLRQSTAHELGRKGRSRDFWRWMKLPFDPYPVELPLNKSGLDPHVVMENTNFVLPSDMLAELDICVFGPEGHTSLATYWAKECADFMQKIKLNQADAAFAIPLFLHEDGVPSFKDESYSFWSWSSLSRHQSAYSRAFVVGLPSSRVLPSTRATICDVLAWDLANLAKGVRPTHDHRGRVLTGNRAKLAGKAICGGYTAHFAWWKGDMEARVSAHNLMTRCKLICDLCLATADRRLSYGDFSSSALWRQLQGGVSDEADQSHWLPVPGYSRSRILLDSMHLLNLGTMRDIIASALTSWLLLGILQKHLGTGYNEVNKALHRFTYLGKQWAKTVGEELNIKELTRAKIGMPTSGMVLKQYPELDSRIKDQCDASTALFKLHLDAYQFLALDSLAKGRLLWHLRPKFHYSDHLLQWAKSSKMNPQAVSNFMDEDHMKFMSRTGARIHIMFSILVLLMNRGESPPCNSQYGVRETVYSEKINAIFETEPTRRTR</sequence>
<feature type="non-terminal residue" evidence="1">
    <location>
        <position position="507"/>
    </location>
</feature>
<organism evidence="1 2">
    <name type="scientific">Symbiodinium necroappetens</name>
    <dbReference type="NCBI Taxonomy" id="1628268"/>
    <lineage>
        <taxon>Eukaryota</taxon>
        <taxon>Sar</taxon>
        <taxon>Alveolata</taxon>
        <taxon>Dinophyceae</taxon>
        <taxon>Suessiales</taxon>
        <taxon>Symbiodiniaceae</taxon>
        <taxon>Symbiodinium</taxon>
    </lineage>
</organism>
<dbReference type="OrthoDB" id="417720at2759"/>
<proteinExistence type="predicted"/>
<name>A0A812WLI7_9DINO</name>
<evidence type="ECO:0000313" key="2">
    <source>
        <dbReference type="Proteomes" id="UP000601435"/>
    </source>
</evidence>
<protein>
    <submittedName>
        <fullName evidence="1">Uncharacterized protein</fullName>
    </submittedName>
</protein>
<dbReference type="EMBL" id="CAJNJA010034606">
    <property type="protein sequence ID" value="CAE7695394.1"/>
    <property type="molecule type" value="Genomic_DNA"/>
</dbReference>
<dbReference type="AlphaFoldDB" id="A0A812WLI7"/>
<accession>A0A812WLI7</accession>
<feature type="non-terminal residue" evidence="1">
    <location>
        <position position="1"/>
    </location>
</feature>
<gene>
    <name evidence="1" type="ORF">SNEC2469_LOCUS20036</name>
</gene>
<reference evidence="1" key="1">
    <citation type="submission" date="2021-02" db="EMBL/GenBank/DDBJ databases">
        <authorList>
            <person name="Dougan E. K."/>
            <person name="Rhodes N."/>
            <person name="Thang M."/>
            <person name="Chan C."/>
        </authorList>
    </citation>
    <scope>NUCLEOTIDE SEQUENCE</scope>
</reference>